<dbReference type="Gene3D" id="3.90.79.10">
    <property type="entry name" value="Nucleoside Triphosphate Pyrophosphohydrolase"/>
    <property type="match status" value="1"/>
</dbReference>
<dbReference type="Pfam" id="PF00293">
    <property type="entry name" value="NUDIX"/>
    <property type="match status" value="1"/>
</dbReference>
<feature type="domain" description="Nudix hydrolase" evidence="1">
    <location>
        <begin position="10"/>
        <end position="141"/>
    </location>
</feature>
<sequence length="228" mass="26261">MKDLYKAHSKHYLAVDCVIFGYEDYELKLLLHRRPIEPSKGGWSLMGGFCGNNETLEMAATRVLEQTTGLTDIYLEQVAAFSDPGRDPAARVVSVAFYALIRIDQHDAEKVKNNGAQWWNVNEIPPLIFDHQEIVSKAKERLQMKASLELVGKELLPEKFTLMQLRRLYEAIYQRELDPGNFRKKVLSLNVLEKTNTKNTTESKKGAFNYRFRDDSDQINGHERVIKI</sequence>
<proteinExistence type="predicted"/>
<dbReference type="InterPro" id="IPR015797">
    <property type="entry name" value="NUDIX_hydrolase-like_dom_sf"/>
</dbReference>
<dbReference type="InterPro" id="IPR036388">
    <property type="entry name" value="WH-like_DNA-bd_sf"/>
</dbReference>
<dbReference type="FunCoup" id="A0A1I2A1M6">
    <property type="interactions" value="16"/>
</dbReference>
<dbReference type="EMBL" id="FONA01000010">
    <property type="protein sequence ID" value="SFE37885.1"/>
    <property type="molecule type" value="Genomic_DNA"/>
</dbReference>
<dbReference type="PANTHER" id="PTHR43736">
    <property type="entry name" value="ADP-RIBOSE PYROPHOSPHATASE"/>
    <property type="match status" value="1"/>
</dbReference>
<evidence type="ECO:0000313" key="2">
    <source>
        <dbReference type="EMBL" id="SFE37885.1"/>
    </source>
</evidence>
<accession>A0A1I2A1M6</accession>
<evidence type="ECO:0000313" key="3">
    <source>
        <dbReference type="Proteomes" id="UP000181976"/>
    </source>
</evidence>
<dbReference type="PANTHER" id="PTHR43736:SF4">
    <property type="entry name" value="SLR1690 PROTEIN"/>
    <property type="match status" value="1"/>
</dbReference>
<dbReference type="PROSITE" id="PS51462">
    <property type="entry name" value="NUDIX"/>
    <property type="match status" value="1"/>
</dbReference>
<evidence type="ECO:0000259" key="1">
    <source>
        <dbReference type="PROSITE" id="PS51462"/>
    </source>
</evidence>
<dbReference type="Pfam" id="PF21906">
    <property type="entry name" value="WHD_NrtR"/>
    <property type="match status" value="1"/>
</dbReference>
<dbReference type="InterPro" id="IPR036390">
    <property type="entry name" value="WH_DNA-bd_sf"/>
</dbReference>
<dbReference type="SUPFAM" id="SSF55811">
    <property type="entry name" value="Nudix"/>
    <property type="match status" value="1"/>
</dbReference>
<gene>
    <name evidence="2" type="ORF">SAMN05444380_11094</name>
</gene>
<reference evidence="2 3" key="1">
    <citation type="submission" date="2016-10" db="EMBL/GenBank/DDBJ databases">
        <authorList>
            <person name="de Groot N.N."/>
        </authorList>
    </citation>
    <scope>NUCLEOTIDE SEQUENCE [LARGE SCALE GENOMIC DNA]</scope>
    <source>
        <strain evidence="2 3">DSM 19012</strain>
    </source>
</reference>
<organism evidence="2 3">
    <name type="scientific">Thermophagus xiamenensis</name>
    <dbReference type="NCBI Taxonomy" id="385682"/>
    <lineage>
        <taxon>Bacteria</taxon>
        <taxon>Pseudomonadati</taxon>
        <taxon>Bacteroidota</taxon>
        <taxon>Bacteroidia</taxon>
        <taxon>Marinilabiliales</taxon>
        <taxon>Marinilabiliaceae</taxon>
        <taxon>Thermophagus</taxon>
    </lineage>
</organism>
<dbReference type="eggNOG" id="COG1051">
    <property type="taxonomic scope" value="Bacteria"/>
</dbReference>
<dbReference type="Gene3D" id="1.10.10.10">
    <property type="entry name" value="Winged helix-like DNA-binding domain superfamily/Winged helix DNA-binding domain"/>
    <property type="match status" value="1"/>
</dbReference>
<dbReference type="RefSeq" id="WP_010527225.1">
    <property type="nucleotide sequence ID" value="NZ_AFSL01000039.1"/>
</dbReference>
<dbReference type="STRING" id="385682.SAMN05444380_11094"/>
<dbReference type="SUPFAM" id="SSF46785">
    <property type="entry name" value="Winged helix' DNA-binding domain"/>
    <property type="match status" value="1"/>
</dbReference>
<dbReference type="InParanoid" id="A0A1I2A1M6"/>
<protein>
    <submittedName>
        <fullName evidence="2">ADP-ribose pyrophosphatase YjhB, NUDIX family</fullName>
    </submittedName>
</protein>
<dbReference type="CDD" id="cd18873">
    <property type="entry name" value="NUDIX_NadM_like"/>
    <property type="match status" value="1"/>
</dbReference>
<dbReference type="InterPro" id="IPR054105">
    <property type="entry name" value="WHD_NrtR"/>
</dbReference>
<dbReference type="InterPro" id="IPR000086">
    <property type="entry name" value="NUDIX_hydrolase_dom"/>
</dbReference>
<dbReference type="OrthoDB" id="9786141at2"/>
<name>A0A1I2A1M6_9BACT</name>
<keyword evidence="3" id="KW-1185">Reference proteome</keyword>
<dbReference type="Proteomes" id="UP000181976">
    <property type="component" value="Unassembled WGS sequence"/>
</dbReference>
<dbReference type="AlphaFoldDB" id="A0A1I2A1M6"/>